<dbReference type="PANTHER" id="PTHR21521">
    <property type="entry name" value="AMUN, ISOFORM A"/>
    <property type="match status" value="1"/>
</dbReference>
<dbReference type="OrthoDB" id="8249012at2759"/>
<dbReference type="EMBL" id="KZ819664">
    <property type="protein sequence ID" value="PWN29251.1"/>
    <property type="molecule type" value="Genomic_DNA"/>
</dbReference>
<evidence type="ECO:0000256" key="1">
    <source>
        <dbReference type="SAM" id="MobiDB-lite"/>
    </source>
</evidence>
<evidence type="ECO:0000313" key="3">
    <source>
        <dbReference type="Proteomes" id="UP000245884"/>
    </source>
</evidence>
<organism evidence="2 3">
    <name type="scientific">Jaminaea rosea</name>
    <dbReference type="NCBI Taxonomy" id="1569628"/>
    <lineage>
        <taxon>Eukaryota</taxon>
        <taxon>Fungi</taxon>
        <taxon>Dikarya</taxon>
        <taxon>Basidiomycota</taxon>
        <taxon>Ustilaginomycotina</taxon>
        <taxon>Exobasidiomycetes</taxon>
        <taxon>Microstromatales</taxon>
        <taxon>Microstromatales incertae sedis</taxon>
        <taxon>Jaminaea</taxon>
    </lineage>
</organism>
<dbReference type="AlphaFoldDB" id="A0A316UY66"/>
<dbReference type="GeneID" id="37025305"/>
<feature type="compositionally biased region" description="Basic and acidic residues" evidence="1">
    <location>
        <begin position="236"/>
        <end position="274"/>
    </location>
</feature>
<keyword evidence="3" id="KW-1185">Reference proteome</keyword>
<feature type="compositionally biased region" description="Basic residues" evidence="1">
    <location>
        <begin position="275"/>
        <end position="288"/>
    </location>
</feature>
<gene>
    <name evidence="2" type="ORF">BDZ90DRAFT_142549</name>
</gene>
<evidence type="ECO:0000313" key="2">
    <source>
        <dbReference type="EMBL" id="PWN29251.1"/>
    </source>
</evidence>
<dbReference type="PANTHER" id="PTHR21521:SF0">
    <property type="entry name" value="AMUN, ISOFORM A"/>
    <property type="match status" value="1"/>
</dbReference>
<accession>A0A316UY66</accession>
<dbReference type="Proteomes" id="UP000245884">
    <property type="component" value="Unassembled WGS sequence"/>
</dbReference>
<feature type="region of interest" description="Disordered" evidence="1">
    <location>
        <begin position="217"/>
        <end position="288"/>
    </location>
</feature>
<proteinExistence type="predicted"/>
<sequence>MAVPTNEDLAKALTSYDSLLAQRSSSSSGKRSPLLPSSTLVELEERVWEHIPAVLASRSQPHLNREELLICLAWKLGRGKYRPTLPSLVASNSEEKVVEVTGKAWRSFIPAREAREEDSLRNFPCLRILTSLRGIGPATASLLLGIFEVAARSDGSRCAQEEEGFMSDESWSCLPALQGRKVAYGEADWKRWRSAWGERLREWDRGARQLDRATWAYREGGGRGGGGGGVDEEGQEIARTKEKKTSTKLELEPPVDMGKKRGGDERGEQEEGRATKRTNTRTRTRGRR</sequence>
<dbReference type="STRING" id="1569628.A0A316UY66"/>
<reference evidence="2 3" key="1">
    <citation type="journal article" date="2018" name="Mol. Biol. Evol.">
        <title>Broad Genomic Sampling Reveals a Smut Pathogenic Ancestry of the Fungal Clade Ustilaginomycotina.</title>
        <authorList>
            <person name="Kijpornyongpan T."/>
            <person name="Mondo S.J."/>
            <person name="Barry K."/>
            <person name="Sandor L."/>
            <person name="Lee J."/>
            <person name="Lipzen A."/>
            <person name="Pangilinan J."/>
            <person name="LaButti K."/>
            <person name="Hainaut M."/>
            <person name="Henrissat B."/>
            <person name="Grigoriev I.V."/>
            <person name="Spatafora J.W."/>
            <person name="Aime M.C."/>
        </authorList>
    </citation>
    <scope>NUCLEOTIDE SEQUENCE [LARGE SCALE GENOMIC DNA]</scope>
    <source>
        <strain evidence="2 3">MCA 5214</strain>
    </source>
</reference>
<protein>
    <submittedName>
        <fullName evidence="2">Uncharacterized protein</fullName>
    </submittedName>
</protein>
<name>A0A316UY66_9BASI</name>
<dbReference type="RefSeq" id="XP_025363863.1">
    <property type="nucleotide sequence ID" value="XM_025503482.1"/>
</dbReference>